<name>A0ABN9WSY7_9DINO</name>
<evidence type="ECO:0000256" key="2">
    <source>
        <dbReference type="ARBA" id="ARBA00022723"/>
    </source>
</evidence>
<feature type="non-terminal residue" evidence="8">
    <location>
        <position position="129"/>
    </location>
</feature>
<dbReference type="Proteomes" id="UP001189429">
    <property type="component" value="Unassembled WGS sequence"/>
</dbReference>
<proteinExistence type="predicted"/>
<feature type="region of interest" description="Disordered" evidence="7">
    <location>
        <begin position="109"/>
        <end position="129"/>
    </location>
</feature>
<gene>
    <name evidence="8" type="ORF">PCOR1329_LOCUS69225</name>
</gene>
<evidence type="ECO:0000313" key="8">
    <source>
        <dbReference type="EMBL" id="CAK0888426.1"/>
    </source>
</evidence>
<keyword evidence="3" id="KW-0547">Nucleotide-binding</keyword>
<dbReference type="InterPro" id="IPR036412">
    <property type="entry name" value="HAD-like_sf"/>
</dbReference>
<comment type="subcellular location">
    <subcellularLocation>
        <location evidence="1">Membrane</location>
        <topology evidence="1">Multi-pass membrane protein</topology>
    </subcellularLocation>
</comment>
<keyword evidence="4" id="KW-0067">ATP-binding</keyword>
<feature type="region of interest" description="Disordered" evidence="7">
    <location>
        <begin position="49"/>
        <end position="77"/>
    </location>
</feature>
<evidence type="ECO:0000256" key="7">
    <source>
        <dbReference type="SAM" id="MobiDB-lite"/>
    </source>
</evidence>
<dbReference type="InterPro" id="IPR023214">
    <property type="entry name" value="HAD_sf"/>
</dbReference>
<evidence type="ECO:0000256" key="5">
    <source>
        <dbReference type="ARBA" id="ARBA00022842"/>
    </source>
</evidence>
<evidence type="ECO:0000256" key="1">
    <source>
        <dbReference type="ARBA" id="ARBA00004141"/>
    </source>
</evidence>
<dbReference type="Gene3D" id="3.40.50.1000">
    <property type="entry name" value="HAD superfamily/HAD-like"/>
    <property type="match status" value="1"/>
</dbReference>
<comment type="caution">
    <text evidence="8">The sequence shown here is derived from an EMBL/GenBank/DDBJ whole genome shotgun (WGS) entry which is preliminary data.</text>
</comment>
<dbReference type="InterPro" id="IPR006544">
    <property type="entry name" value="P-type_TPase_V"/>
</dbReference>
<keyword evidence="6" id="KW-1278">Translocase</keyword>
<dbReference type="PANTHER" id="PTHR45630:SF6">
    <property type="entry name" value="CATION-TRANSPORTING P-TYPE ATPASE N-TERMINAL DOMAIN-CONTAINING PROTEIN"/>
    <property type="match status" value="1"/>
</dbReference>
<protein>
    <submittedName>
        <fullName evidence="8">Uncharacterized protein</fullName>
    </submittedName>
</protein>
<keyword evidence="5" id="KW-0460">Magnesium</keyword>
<evidence type="ECO:0000256" key="3">
    <source>
        <dbReference type="ARBA" id="ARBA00022741"/>
    </source>
</evidence>
<dbReference type="PANTHER" id="PTHR45630">
    <property type="entry name" value="CATION-TRANSPORTING ATPASE-RELATED"/>
    <property type="match status" value="1"/>
</dbReference>
<evidence type="ECO:0000256" key="6">
    <source>
        <dbReference type="ARBA" id="ARBA00022967"/>
    </source>
</evidence>
<evidence type="ECO:0000256" key="4">
    <source>
        <dbReference type="ARBA" id="ARBA00022840"/>
    </source>
</evidence>
<keyword evidence="2" id="KW-0479">Metal-binding</keyword>
<dbReference type="SUPFAM" id="SSF56784">
    <property type="entry name" value="HAD-like"/>
    <property type="match status" value="1"/>
</dbReference>
<keyword evidence="9" id="KW-1185">Reference proteome</keyword>
<organism evidence="8 9">
    <name type="scientific">Prorocentrum cordatum</name>
    <dbReference type="NCBI Taxonomy" id="2364126"/>
    <lineage>
        <taxon>Eukaryota</taxon>
        <taxon>Sar</taxon>
        <taxon>Alveolata</taxon>
        <taxon>Dinophyceae</taxon>
        <taxon>Prorocentrales</taxon>
        <taxon>Prorocentraceae</taxon>
        <taxon>Prorocentrum</taxon>
    </lineage>
</organism>
<accession>A0ABN9WSY7</accession>
<reference evidence="8" key="1">
    <citation type="submission" date="2023-10" db="EMBL/GenBank/DDBJ databases">
        <authorList>
            <person name="Chen Y."/>
            <person name="Shah S."/>
            <person name="Dougan E. K."/>
            <person name="Thang M."/>
            <person name="Chan C."/>
        </authorList>
    </citation>
    <scope>NUCLEOTIDE SEQUENCE [LARGE SCALE GENOMIC DNA]</scope>
</reference>
<sequence length="129" mass="14038">MTPQGKAAVISQLQKQGKFALMCGDGGNDVGALKQADVGLALLAGYGNTNTTESPDEPKGGEAVAEVGGEKKDAQTVLSQRAKTLEKRTKEAVKARKAFTWEKQKELQAKQKEWPRAWPDIEDRGQRIE</sequence>
<dbReference type="EMBL" id="CAUYUJ010019071">
    <property type="protein sequence ID" value="CAK0888426.1"/>
    <property type="molecule type" value="Genomic_DNA"/>
</dbReference>
<evidence type="ECO:0000313" key="9">
    <source>
        <dbReference type="Proteomes" id="UP001189429"/>
    </source>
</evidence>